<evidence type="ECO:0000313" key="1">
    <source>
        <dbReference type="EnsemblMetazoa" id="LLOJ009674-PA"/>
    </source>
</evidence>
<name>A0A1B0CXD8_LUTLO</name>
<dbReference type="Proteomes" id="UP000092461">
    <property type="component" value="Unassembled WGS sequence"/>
</dbReference>
<dbReference type="EnsemblMetazoa" id="LLOJ009674-RA">
    <property type="protein sequence ID" value="LLOJ009674-PA"/>
    <property type="gene ID" value="LLOJ009674"/>
</dbReference>
<keyword evidence="2" id="KW-1185">Reference proteome</keyword>
<dbReference type="AlphaFoldDB" id="A0A1B0CXD8"/>
<dbReference type="VEuPathDB" id="VectorBase:LLONM1_005699"/>
<dbReference type="EMBL" id="AJWK01033619">
    <property type="status" value="NOT_ANNOTATED_CDS"/>
    <property type="molecule type" value="Genomic_DNA"/>
</dbReference>
<sequence length="67" mass="7415">MSKRIADSLMKRTTYSSAANILANDVMGVDARSHGQLDFSMAKPYSDVPGPKELPFIGNSWRFLPII</sequence>
<protein>
    <submittedName>
        <fullName evidence="1">Uncharacterized protein</fullName>
    </submittedName>
</protein>
<accession>A0A1B0CXD8</accession>
<evidence type="ECO:0000313" key="2">
    <source>
        <dbReference type="Proteomes" id="UP000092461"/>
    </source>
</evidence>
<dbReference type="VEuPathDB" id="VectorBase:LLOJ009674"/>
<organism evidence="1 2">
    <name type="scientific">Lutzomyia longipalpis</name>
    <name type="common">Sand fly</name>
    <dbReference type="NCBI Taxonomy" id="7200"/>
    <lineage>
        <taxon>Eukaryota</taxon>
        <taxon>Metazoa</taxon>
        <taxon>Ecdysozoa</taxon>
        <taxon>Arthropoda</taxon>
        <taxon>Hexapoda</taxon>
        <taxon>Insecta</taxon>
        <taxon>Pterygota</taxon>
        <taxon>Neoptera</taxon>
        <taxon>Endopterygota</taxon>
        <taxon>Diptera</taxon>
        <taxon>Nematocera</taxon>
        <taxon>Psychodoidea</taxon>
        <taxon>Psychodidae</taxon>
        <taxon>Lutzomyia</taxon>
        <taxon>Lutzomyia</taxon>
    </lineage>
</organism>
<reference evidence="1" key="1">
    <citation type="submission" date="2020-05" db="UniProtKB">
        <authorList>
            <consortium name="EnsemblMetazoa"/>
        </authorList>
    </citation>
    <scope>IDENTIFICATION</scope>
    <source>
        <strain evidence="1">Jacobina</strain>
    </source>
</reference>
<proteinExistence type="predicted"/>